<dbReference type="GO" id="GO:0047570">
    <property type="term" value="F:3-oxoadipate enol-lactonase activity"/>
    <property type="evidence" value="ECO:0007669"/>
    <property type="project" value="UniProtKB-EC"/>
</dbReference>
<sequence>MTALALHHYGPDAGAGVPLVLLHGFPLDSRMWSYVITSLPLVPVVAVDAPGFGASSALPDGGLEVFADAVASGLADVGVTRAVVAGLSMGGYVALALAERHPDLLAGLALLDTKASADDEAGRAKRLGVARAARGADGAAAVAPMLATVLGETTHAQRPEVVEEVRGWLAQAPPSAISWAQESMAARPDRHHTLEDLRERGVPGLVLRGAEDAMASAADHERMARALGVDVVEVPESGHLSAVETPQPVAHALADLRHAVIG</sequence>
<evidence type="ECO:0000259" key="1">
    <source>
        <dbReference type="Pfam" id="PF12697"/>
    </source>
</evidence>
<dbReference type="InterPro" id="IPR050266">
    <property type="entry name" value="AB_hydrolase_sf"/>
</dbReference>
<evidence type="ECO:0000313" key="3">
    <source>
        <dbReference type="Proteomes" id="UP000419743"/>
    </source>
</evidence>
<evidence type="ECO:0000313" key="2">
    <source>
        <dbReference type="EMBL" id="VZO38710.1"/>
    </source>
</evidence>
<accession>A0A7M4DMR5</accession>
<dbReference type="InterPro" id="IPR029058">
    <property type="entry name" value="AB_hydrolase_fold"/>
</dbReference>
<dbReference type="EMBL" id="CACRYJ010000050">
    <property type="protein sequence ID" value="VZO38710.1"/>
    <property type="molecule type" value="Genomic_DNA"/>
</dbReference>
<dbReference type="RefSeq" id="WP_156742118.1">
    <property type="nucleotide sequence ID" value="NZ_CACRYJ010000050.1"/>
</dbReference>
<dbReference type="AlphaFoldDB" id="A0A7M4DMR5"/>
<dbReference type="Gene3D" id="3.40.50.1820">
    <property type="entry name" value="alpha/beta hydrolase"/>
    <property type="match status" value="1"/>
</dbReference>
<dbReference type="PRINTS" id="PR00111">
    <property type="entry name" value="ABHYDROLASE"/>
</dbReference>
<proteinExistence type="predicted"/>
<keyword evidence="2" id="KW-0378">Hydrolase</keyword>
<dbReference type="SUPFAM" id="SSF53474">
    <property type="entry name" value="alpha/beta-Hydrolases"/>
    <property type="match status" value="1"/>
</dbReference>
<gene>
    <name evidence="2" type="primary">catD_2</name>
    <name evidence="2" type="ORF">HALOF300_03442</name>
</gene>
<protein>
    <submittedName>
        <fullName evidence="2">3-oxoadipate enol-lactonase 2</fullName>
        <ecNumber evidence="2">3.1.1.24</ecNumber>
    </submittedName>
</protein>
<dbReference type="EC" id="3.1.1.24" evidence="2"/>
<dbReference type="PANTHER" id="PTHR43798:SF29">
    <property type="entry name" value="AB HYDROLASE-1 DOMAIN-CONTAINING PROTEIN"/>
    <property type="match status" value="1"/>
</dbReference>
<dbReference type="PANTHER" id="PTHR43798">
    <property type="entry name" value="MONOACYLGLYCEROL LIPASE"/>
    <property type="match status" value="1"/>
</dbReference>
<dbReference type="InterPro" id="IPR000073">
    <property type="entry name" value="AB_hydrolase_1"/>
</dbReference>
<feature type="domain" description="AB hydrolase-1" evidence="1">
    <location>
        <begin position="19"/>
        <end position="251"/>
    </location>
</feature>
<name>A0A7M4DMR5_9MICO</name>
<organism evidence="2 3">
    <name type="scientific">Occultella aeris</name>
    <dbReference type="NCBI Taxonomy" id="2761496"/>
    <lineage>
        <taxon>Bacteria</taxon>
        <taxon>Bacillati</taxon>
        <taxon>Actinomycetota</taxon>
        <taxon>Actinomycetes</taxon>
        <taxon>Micrococcales</taxon>
        <taxon>Ruaniaceae</taxon>
        <taxon>Occultella</taxon>
    </lineage>
</organism>
<comment type="caution">
    <text evidence="2">The sequence shown here is derived from an EMBL/GenBank/DDBJ whole genome shotgun (WGS) entry which is preliminary data.</text>
</comment>
<keyword evidence="3" id="KW-1185">Reference proteome</keyword>
<dbReference type="Pfam" id="PF12697">
    <property type="entry name" value="Abhydrolase_6"/>
    <property type="match status" value="1"/>
</dbReference>
<reference evidence="2 3" key="1">
    <citation type="submission" date="2019-11" db="EMBL/GenBank/DDBJ databases">
        <authorList>
            <person name="Criscuolo A."/>
        </authorList>
    </citation>
    <scope>NUCLEOTIDE SEQUENCE [LARGE SCALE GENOMIC DNA]</scope>
    <source>
        <strain evidence="2">CIP111667</strain>
    </source>
</reference>
<dbReference type="Proteomes" id="UP000419743">
    <property type="component" value="Unassembled WGS sequence"/>
</dbReference>